<evidence type="ECO:0000313" key="1">
    <source>
        <dbReference type="EMBL" id="GMS91842.1"/>
    </source>
</evidence>
<evidence type="ECO:0000313" key="2">
    <source>
        <dbReference type="Proteomes" id="UP001432027"/>
    </source>
</evidence>
<protein>
    <submittedName>
        <fullName evidence="1">Uncharacterized protein</fullName>
    </submittedName>
</protein>
<keyword evidence="2" id="KW-1185">Reference proteome</keyword>
<proteinExistence type="predicted"/>
<reference evidence="1" key="1">
    <citation type="submission" date="2023-10" db="EMBL/GenBank/DDBJ databases">
        <title>Genome assembly of Pristionchus species.</title>
        <authorList>
            <person name="Yoshida K."/>
            <person name="Sommer R.J."/>
        </authorList>
    </citation>
    <scope>NUCLEOTIDE SEQUENCE</scope>
    <source>
        <strain evidence="1">RS0144</strain>
    </source>
</reference>
<sequence>LLYARIHDMLQVYMANEERLQSMMVSWPRRLVVARVAVVMTCMMNDSCDGMMHGYMGGNDGARGRVMVIAVMMVMMRCDRSSGNGARNDGCSSVVMMVVVHAASAYYKCELEHKVNKIDRQTFSKQILRKIEPLINVS</sequence>
<feature type="non-terminal residue" evidence="1">
    <location>
        <position position="1"/>
    </location>
</feature>
<gene>
    <name evidence="1" type="ORF">PENTCL1PPCAC_14017</name>
</gene>
<organism evidence="1 2">
    <name type="scientific">Pristionchus entomophagus</name>
    <dbReference type="NCBI Taxonomy" id="358040"/>
    <lineage>
        <taxon>Eukaryota</taxon>
        <taxon>Metazoa</taxon>
        <taxon>Ecdysozoa</taxon>
        <taxon>Nematoda</taxon>
        <taxon>Chromadorea</taxon>
        <taxon>Rhabditida</taxon>
        <taxon>Rhabditina</taxon>
        <taxon>Diplogasteromorpha</taxon>
        <taxon>Diplogasteroidea</taxon>
        <taxon>Neodiplogasteridae</taxon>
        <taxon>Pristionchus</taxon>
    </lineage>
</organism>
<accession>A0AAV5T8D3</accession>
<name>A0AAV5T8D3_9BILA</name>
<dbReference type="EMBL" id="BTSX01000004">
    <property type="protein sequence ID" value="GMS91842.1"/>
    <property type="molecule type" value="Genomic_DNA"/>
</dbReference>
<dbReference type="AlphaFoldDB" id="A0AAV5T8D3"/>
<dbReference type="Proteomes" id="UP001432027">
    <property type="component" value="Unassembled WGS sequence"/>
</dbReference>
<comment type="caution">
    <text evidence="1">The sequence shown here is derived from an EMBL/GenBank/DDBJ whole genome shotgun (WGS) entry which is preliminary data.</text>
</comment>